<evidence type="ECO:0000313" key="3">
    <source>
        <dbReference type="Proteomes" id="UP000076727"/>
    </source>
</evidence>
<name>A0A165NXX4_9APHY</name>
<feature type="region of interest" description="Disordered" evidence="1">
    <location>
        <begin position="117"/>
        <end position="137"/>
    </location>
</feature>
<evidence type="ECO:0000256" key="1">
    <source>
        <dbReference type="SAM" id="MobiDB-lite"/>
    </source>
</evidence>
<protein>
    <submittedName>
        <fullName evidence="2">Uncharacterized protein</fullName>
    </submittedName>
</protein>
<proteinExistence type="predicted"/>
<gene>
    <name evidence="2" type="ORF">DAEQUDRAFT_767065</name>
</gene>
<accession>A0A165NXX4</accession>
<organism evidence="2 3">
    <name type="scientific">Daedalea quercina L-15889</name>
    <dbReference type="NCBI Taxonomy" id="1314783"/>
    <lineage>
        <taxon>Eukaryota</taxon>
        <taxon>Fungi</taxon>
        <taxon>Dikarya</taxon>
        <taxon>Basidiomycota</taxon>
        <taxon>Agaricomycotina</taxon>
        <taxon>Agaricomycetes</taxon>
        <taxon>Polyporales</taxon>
        <taxon>Fomitopsis</taxon>
    </lineage>
</organism>
<dbReference type="STRING" id="1314783.A0A165NXX4"/>
<dbReference type="AlphaFoldDB" id="A0A165NXX4"/>
<reference evidence="2 3" key="1">
    <citation type="journal article" date="2016" name="Mol. Biol. Evol.">
        <title>Comparative Genomics of Early-Diverging Mushroom-Forming Fungi Provides Insights into the Origins of Lignocellulose Decay Capabilities.</title>
        <authorList>
            <person name="Nagy L.G."/>
            <person name="Riley R."/>
            <person name="Tritt A."/>
            <person name="Adam C."/>
            <person name="Daum C."/>
            <person name="Floudas D."/>
            <person name="Sun H."/>
            <person name="Yadav J.S."/>
            <person name="Pangilinan J."/>
            <person name="Larsson K.H."/>
            <person name="Matsuura K."/>
            <person name="Barry K."/>
            <person name="Labutti K."/>
            <person name="Kuo R."/>
            <person name="Ohm R.A."/>
            <person name="Bhattacharya S.S."/>
            <person name="Shirouzu T."/>
            <person name="Yoshinaga Y."/>
            <person name="Martin F.M."/>
            <person name="Grigoriev I.V."/>
            <person name="Hibbett D.S."/>
        </authorList>
    </citation>
    <scope>NUCLEOTIDE SEQUENCE [LARGE SCALE GENOMIC DNA]</scope>
    <source>
        <strain evidence="2 3">L-15889</strain>
    </source>
</reference>
<evidence type="ECO:0000313" key="2">
    <source>
        <dbReference type="EMBL" id="KZT67512.1"/>
    </source>
</evidence>
<dbReference type="Proteomes" id="UP000076727">
    <property type="component" value="Unassembled WGS sequence"/>
</dbReference>
<sequence>MDALTQVFDAAIDLYTQQDLLEDAIHEYASTRNQAARTMMLRLCDLEDQVVIRATAHDMVPLHNVQYTRDFVISCTFPHLADEDVATIATPYSPASLASGSTPPPTWAHQMNVLHQRGGSPHPTSGCPHPRQSHEGKHLHPDRCMLLERGDYPPRPLTPYPAAHLGTTLAERPMTPIGDSPTGVDENIPPWNWTVNDDFETAHDSASTPLPIVPPPLTTEERRWITHQLLTDSPNPEESVEQHADRYCQQLLTSEPRPSSGGSETGDILSPETEEVVARLTYHCDGTTMFRGVEGS</sequence>
<dbReference type="EMBL" id="KV429075">
    <property type="protein sequence ID" value="KZT67512.1"/>
    <property type="molecule type" value="Genomic_DNA"/>
</dbReference>
<keyword evidence="3" id="KW-1185">Reference proteome</keyword>